<organism evidence="2 3">
    <name type="scientific">Pristionchus pacificus</name>
    <name type="common">Parasitic nematode worm</name>
    <dbReference type="NCBI Taxonomy" id="54126"/>
    <lineage>
        <taxon>Eukaryota</taxon>
        <taxon>Metazoa</taxon>
        <taxon>Ecdysozoa</taxon>
        <taxon>Nematoda</taxon>
        <taxon>Chromadorea</taxon>
        <taxon>Rhabditida</taxon>
        <taxon>Rhabditina</taxon>
        <taxon>Diplogasteromorpha</taxon>
        <taxon>Diplogasteroidea</taxon>
        <taxon>Neodiplogasteridae</taxon>
        <taxon>Pristionchus</taxon>
    </lineage>
</organism>
<reference evidence="2" key="2">
    <citation type="submission" date="2022-06" db="UniProtKB">
        <authorList>
            <consortium name="EnsemblMetazoa"/>
        </authorList>
    </citation>
    <scope>IDENTIFICATION</scope>
    <source>
        <strain evidence="2">PS312</strain>
    </source>
</reference>
<reference evidence="3" key="1">
    <citation type="journal article" date="2008" name="Nat. Genet.">
        <title>The Pristionchus pacificus genome provides a unique perspective on nematode lifestyle and parasitism.</title>
        <authorList>
            <person name="Dieterich C."/>
            <person name="Clifton S.W."/>
            <person name="Schuster L.N."/>
            <person name="Chinwalla A."/>
            <person name="Delehaunty K."/>
            <person name="Dinkelacker I."/>
            <person name="Fulton L."/>
            <person name="Fulton R."/>
            <person name="Godfrey J."/>
            <person name="Minx P."/>
            <person name="Mitreva M."/>
            <person name="Roeseler W."/>
            <person name="Tian H."/>
            <person name="Witte H."/>
            <person name="Yang S.P."/>
            <person name="Wilson R.K."/>
            <person name="Sommer R.J."/>
        </authorList>
    </citation>
    <scope>NUCLEOTIDE SEQUENCE [LARGE SCALE GENOMIC DNA]</scope>
    <source>
        <strain evidence="3">PS312</strain>
    </source>
</reference>
<name>A0A8R1UT70_PRIPA</name>
<evidence type="ECO:0000313" key="2">
    <source>
        <dbReference type="EnsemblMetazoa" id="PPA40017.1"/>
    </source>
</evidence>
<accession>A0A8R1UT70</accession>
<protein>
    <recommendedName>
        <fullName evidence="4">G protein-coupled receptor</fullName>
    </recommendedName>
</protein>
<evidence type="ECO:0008006" key="4">
    <source>
        <dbReference type="Google" id="ProtNLM"/>
    </source>
</evidence>
<keyword evidence="1" id="KW-1133">Transmembrane helix</keyword>
<feature type="transmembrane region" description="Helical" evidence="1">
    <location>
        <begin position="137"/>
        <end position="163"/>
    </location>
</feature>
<feature type="transmembrane region" description="Helical" evidence="1">
    <location>
        <begin position="94"/>
        <end position="116"/>
    </location>
</feature>
<dbReference type="PANTHER" id="PTHR45830:SF15">
    <property type="entry name" value="SERPENTINE RECEPTOR, CLASS I"/>
    <property type="match status" value="1"/>
</dbReference>
<evidence type="ECO:0000313" key="3">
    <source>
        <dbReference type="Proteomes" id="UP000005239"/>
    </source>
</evidence>
<dbReference type="AlphaFoldDB" id="A0A8R1UT70"/>
<dbReference type="PANTHER" id="PTHR45830">
    <property type="entry name" value="SERPENTINE RECEPTOR, CLASS I"/>
    <property type="match status" value="1"/>
</dbReference>
<keyword evidence="1" id="KW-0812">Transmembrane</keyword>
<dbReference type="EnsemblMetazoa" id="PPA40017.1">
    <property type="protein sequence ID" value="PPA40017.1"/>
    <property type="gene ID" value="WBGene00278386"/>
</dbReference>
<evidence type="ECO:0000256" key="1">
    <source>
        <dbReference type="SAM" id="Phobius"/>
    </source>
</evidence>
<sequence length="251" mass="28300">MRVGFGPNLADSGALISGPGNFRRVNQNPSYWAKYQHMNITPVILGWVAKKPSVPPSQKRQGLEWLRSVDNVRIIVFGEVGNCGIYRYGNQLDLFAAIALILPIRYLLIGTSVRLLHQQSASTTRAVKMRKLYISVLLRQTSILSFLLVYPLLLTIIAFQYQIDFLPDALLACLRIGVVVAHMSQSIPQFCVLISANKSFQKVGEDVGRRLKPGQRRREEMQQPARGTRRLPCPPSPAHIFTKVLRYSLLF</sequence>
<keyword evidence="3" id="KW-1185">Reference proteome</keyword>
<dbReference type="Proteomes" id="UP000005239">
    <property type="component" value="Unassembled WGS sequence"/>
</dbReference>
<keyword evidence="1" id="KW-0472">Membrane</keyword>
<gene>
    <name evidence="2" type="primary">WBGene00278386</name>
</gene>
<proteinExistence type="predicted"/>